<evidence type="ECO:0000313" key="6">
    <source>
        <dbReference type="EMBL" id="PZL71263.1"/>
    </source>
</evidence>
<sequence length="297" mass="33424">MNESKIRLGIAPIAWTNDDMPELGKENTFEQCISEMALSGYVGTEIGNKYPKEPDVLRPYLDVRGLSVASAWFSAFLTTKPYEETEQAFIEHMNFLHAMGAKVIVVSEQGHSIQGQMDQAIFKEKPVFSASDWQALAIGLERLGALANAKGMMIVYHHHMGTGVQTTEEITRLMDLTDPEKVSLLFDTGHLVFSGEDPIEIYQKYQDRIKHIHFKDIREQIARQVSATEQSFLNAVKSGVFTVPGDGMIDFAPIWEVIKSSDYEGWIVVEAEQDPAKANPFEYAVKARNYIREITSI</sequence>
<dbReference type="PANTHER" id="PTHR12110:SF41">
    <property type="entry name" value="INOSOSE DEHYDRATASE"/>
    <property type="match status" value="1"/>
</dbReference>
<evidence type="ECO:0000313" key="7">
    <source>
        <dbReference type="Proteomes" id="UP000249828"/>
    </source>
</evidence>
<proteinExistence type="inferred from homology"/>
<dbReference type="GO" id="GO:0030145">
    <property type="term" value="F:manganese ion binding"/>
    <property type="evidence" value="ECO:0007669"/>
    <property type="project" value="UniProtKB-UniRule"/>
</dbReference>
<name>A0A2W3ZQW1_9ENTE</name>
<dbReference type="GO" id="GO:0050114">
    <property type="term" value="F:myo-inosose-2 dehydratase activity"/>
    <property type="evidence" value="ECO:0007669"/>
    <property type="project" value="UniProtKB-UniRule"/>
</dbReference>
<evidence type="ECO:0000256" key="3">
    <source>
        <dbReference type="ARBA" id="ARBA00023285"/>
    </source>
</evidence>
<comment type="caution">
    <text evidence="6">The sequence shown here is derived from an EMBL/GenBank/DDBJ whole genome shotgun (WGS) entry which is preliminary data.</text>
</comment>
<comment type="cofactor">
    <cofactor evidence="4">
        <name>glutathione</name>
        <dbReference type="ChEBI" id="CHEBI:57925"/>
    </cofactor>
</comment>
<keyword evidence="7" id="KW-1185">Reference proteome</keyword>
<dbReference type="InterPro" id="IPR050312">
    <property type="entry name" value="IolE/XylAMocC-like"/>
</dbReference>
<dbReference type="Proteomes" id="UP000249828">
    <property type="component" value="Unassembled WGS sequence"/>
</dbReference>
<dbReference type="STRING" id="1077675.BCR22_01885"/>
<dbReference type="InterPro" id="IPR023952">
    <property type="entry name" value="IolE"/>
</dbReference>
<evidence type="ECO:0000259" key="5">
    <source>
        <dbReference type="Pfam" id="PF01261"/>
    </source>
</evidence>
<feature type="domain" description="Xylose isomerase-like TIM barrel" evidence="5">
    <location>
        <begin position="40"/>
        <end position="293"/>
    </location>
</feature>
<dbReference type="UniPathway" id="UPA00076">
    <property type="reaction ID" value="UER00144"/>
</dbReference>
<dbReference type="GO" id="GO:0019310">
    <property type="term" value="P:inositol catabolic process"/>
    <property type="evidence" value="ECO:0007669"/>
    <property type="project" value="UniProtKB-UniRule"/>
</dbReference>
<dbReference type="HAMAP" id="MF_01672">
    <property type="entry name" value="IolE"/>
    <property type="match status" value="1"/>
</dbReference>
<protein>
    <recommendedName>
        <fullName evidence="4">Inosose dehydratase</fullName>
        <ecNumber evidence="4">4.2.1.44</ecNumber>
    </recommendedName>
    <alternativeName>
        <fullName evidence="4">2-keto-myo-inositol dehydratase</fullName>
        <shortName evidence="4">2KMI dehydratase</shortName>
    </alternativeName>
</protein>
<evidence type="ECO:0000256" key="2">
    <source>
        <dbReference type="ARBA" id="ARBA00023239"/>
    </source>
</evidence>
<dbReference type="InterPro" id="IPR036237">
    <property type="entry name" value="Xyl_isomerase-like_sf"/>
</dbReference>
<accession>A0A2W3ZQW1</accession>
<dbReference type="InterPro" id="IPR013022">
    <property type="entry name" value="Xyl_isomerase-like_TIM-brl"/>
</dbReference>
<reference evidence="6 7" key="1">
    <citation type="submission" date="2017-11" db="EMBL/GenBank/DDBJ databases">
        <title>Draft genome sequence of Enterococcus plantarum TRW2 strain isolated from lettuce.</title>
        <authorList>
            <person name="Kim E.B."/>
            <person name="Marco M.L."/>
            <person name="Williams T.R."/>
            <person name="You I.H."/>
        </authorList>
    </citation>
    <scope>NUCLEOTIDE SEQUENCE [LARGE SCALE GENOMIC DNA]</scope>
    <source>
        <strain evidence="6 7">TRW2</strain>
    </source>
</reference>
<dbReference type="PANTHER" id="PTHR12110">
    <property type="entry name" value="HYDROXYPYRUVATE ISOMERASE"/>
    <property type="match status" value="1"/>
</dbReference>
<organism evidence="6 7">
    <name type="scientific">Enterococcus plantarum</name>
    <dbReference type="NCBI Taxonomy" id="1077675"/>
    <lineage>
        <taxon>Bacteria</taxon>
        <taxon>Bacillati</taxon>
        <taxon>Bacillota</taxon>
        <taxon>Bacilli</taxon>
        <taxon>Lactobacillales</taxon>
        <taxon>Enterococcaceae</taxon>
        <taxon>Enterococcus</taxon>
    </lineage>
</organism>
<gene>
    <name evidence="4 6" type="primary">iolE</name>
    <name evidence="6" type="ORF">CI088_12405</name>
</gene>
<dbReference type="SUPFAM" id="SSF51658">
    <property type="entry name" value="Xylose isomerase-like"/>
    <property type="match status" value="1"/>
</dbReference>
<evidence type="ECO:0000256" key="1">
    <source>
        <dbReference type="ARBA" id="ARBA00023211"/>
    </source>
</evidence>
<dbReference type="EC" id="4.2.1.44" evidence="4"/>
<dbReference type="AlphaFoldDB" id="A0A2W3ZQW1"/>
<dbReference type="Pfam" id="PF01261">
    <property type="entry name" value="AP_endonuc_2"/>
    <property type="match status" value="1"/>
</dbReference>
<comment type="cofactor">
    <cofactor evidence="4">
        <name>Co(2+)</name>
        <dbReference type="ChEBI" id="CHEBI:48828"/>
    </cofactor>
    <cofactor evidence="4">
        <name>Mn(2+)</name>
        <dbReference type="ChEBI" id="CHEBI:29035"/>
    </cofactor>
</comment>
<keyword evidence="3 4" id="KW-0170">Cobalt</keyword>
<comment type="catalytic activity">
    <reaction evidence="4">
        <text>scyllo-inosose = 3D-3,5/4-trihydroxycyclohexane-1,2-dione + H2O</text>
        <dbReference type="Rhea" id="RHEA:14065"/>
        <dbReference type="ChEBI" id="CHEBI:15377"/>
        <dbReference type="ChEBI" id="CHEBI:17811"/>
        <dbReference type="ChEBI" id="CHEBI:28446"/>
        <dbReference type="EC" id="4.2.1.44"/>
    </reaction>
</comment>
<dbReference type="RefSeq" id="WP_111248416.1">
    <property type="nucleotide sequence ID" value="NZ_PIEU01000108.1"/>
</dbReference>
<dbReference type="InterPro" id="IPR030823">
    <property type="entry name" value="IolE/MocC"/>
</dbReference>
<comment type="similarity">
    <text evidence="4">Belongs to the IolE/MocC family.</text>
</comment>
<keyword evidence="1 4" id="KW-0464">Manganese</keyword>
<comment type="pathway">
    <text evidence="4">Polyol metabolism; myo-inositol degradation into acetyl-CoA; acetyl-CoA from myo-inositol: step 2/7.</text>
</comment>
<dbReference type="Gene3D" id="3.20.20.150">
    <property type="entry name" value="Divalent-metal-dependent TIM barrel enzymes"/>
    <property type="match status" value="1"/>
</dbReference>
<comment type="function">
    <text evidence="4">Catalyzes the dehydration of inosose (2-keto-myo-inositol, 2KMI or 2,4,6/3,5-pentahydroxycyclohexanone) to 3D-(3,5/4)-trihydroxycyclohexane-1,2-dione (D-2,3-diketo-4-deoxy-epi-inositol).</text>
</comment>
<dbReference type="EMBL" id="PIEU01000108">
    <property type="protein sequence ID" value="PZL71263.1"/>
    <property type="molecule type" value="Genomic_DNA"/>
</dbReference>
<dbReference type="NCBIfam" id="TIGR04379">
    <property type="entry name" value="myo_inos_iolE"/>
    <property type="match status" value="1"/>
</dbReference>
<evidence type="ECO:0000256" key="4">
    <source>
        <dbReference type="HAMAP-Rule" id="MF_01672"/>
    </source>
</evidence>
<keyword evidence="2 4" id="KW-0456">Lyase</keyword>